<dbReference type="PROSITE" id="PS50888">
    <property type="entry name" value="BHLH"/>
    <property type="match status" value="1"/>
</dbReference>
<gene>
    <name evidence="8" type="primary">BHLH162</name>
    <name evidence="8" type="ORF">CR513_57518</name>
</gene>
<feature type="non-terminal residue" evidence="8">
    <location>
        <position position="1"/>
    </location>
</feature>
<evidence type="ECO:0000313" key="9">
    <source>
        <dbReference type="Proteomes" id="UP000257109"/>
    </source>
</evidence>
<dbReference type="InterPro" id="IPR015660">
    <property type="entry name" value="MASH1/Ascl1a-like"/>
</dbReference>
<evidence type="ECO:0000256" key="6">
    <source>
        <dbReference type="SAM" id="MobiDB-lite"/>
    </source>
</evidence>
<feature type="region of interest" description="Disordered" evidence="6">
    <location>
        <begin position="1"/>
        <end position="20"/>
    </location>
</feature>
<feature type="compositionally biased region" description="Polar residues" evidence="6">
    <location>
        <begin position="1"/>
        <end position="10"/>
    </location>
</feature>
<dbReference type="GO" id="GO:0090575">
    <property type="term" value="C:RNA polymerase II transcription regulator complex"/>
    <property type="evidence" value="ECO:0007669"/>
    <property type="project" value="TreeGrafter"/>
</dbReference>
<proteinExistence type="predicted"/>
<dbReference type="GO" id="GO:0046983">
    <property type="term" value="F:protein dimerization activity"/>
    <property type="evidence" value="ECO:0007669"/>
    <property type="project" value="InterPro"/>
</dbReference>
<feature type="coiled-coil region" evidence="5">
    <location>
        <begin position="51"/>
        <end position="85"/>
    </location>
</feature>
<keyword evidence="9" id="KW-1185">Reference proteome</keyword>
<evidence type="ECO:0000313" key="8">
    <source>
        <dbReference type="EMBL" id="RDX63985.1"/>
    </source>
</evidence>
<feature type="compositionally biased region" description="Basic and acidic residues" evidence="6">
    <location>
        <begin position="11"/>
        <end position="20"/>
    </location>
</feature>
<feature type="domain" description="BHLH" evidence="7">
    <location>
        <begin position="9"/>
        <end position="61"/>
    </location>
</feature>
<accession>A0A371ED75</accession>
<dbReference type="OrthoDB" id="752507at2759"/>
<dbReference type="GO" id="GO:0000981">
    <property type="term" value="F:DNA-binding transcription factor activity, RNA polymerase II-specific"/>
    <property type="evidence" value="ECO:0007669"/>
    <property type="project" value="TreeGrafter"/>
</dbReference>
<name>A0A371ED75_MUCPR</name>
<comment type="subcellular location">
    <subcellularLocation>
        <location evidence="1">Nucleus</location>
    </subcellularLocation>
</comment>
<dbReference type="STRING" id="157652.A0A371ED75"/>
<dbReference type="SMART" id="SM00353">
    <property type="entry name" value="HLH"/>
    <property type="match status" value="1"/>
</dbReference>
<evidence type="ECO:0000256" key="5">
    <source>
        <dbReference type="SAM" id="Coils"/>
    </source>
</evidence>
<dbReference type="Pfam" id="PF00010">
    <property type="entry name" value="HLH"/>
    <property type="match status" value="1"/>
</dbReference>
<comment type="caution">
    <text evidence="8">The sequence shown here is derived from an EMBL/GenBank/DDBJ whole genome shotgun (WGS) entry which is preliminary data.</text>
</comment>
<sequence length="201" mass="22998">MEQEKNPSSSKSDRKFIERNRRNQMKALFSKLNSVVPRQSSREANSLPDQIGEATNYIKNLQIKLEKMKEKRNKLIDIIERSKNNASMTMGFKCPQFNIQQRGSALEVVLVTGLDCQFMFNETIRVLQEEGSDVVSVSYTVVENEVFHTIHCQLGESANGALRISEKLKKCVNLFLFPKQIRGYLHAKFAILEAARSVQKL</sequence>
<keyword evidence="3" id="KW-0804">Transcription</keyword>
<dbReference type="InterPro" id="IPR036638">
    <property type="entry name" value="HLH_DNA-bd_sf"/>
</dbReference>
<protein>
    <submittedName>
        <fullName evidence="8">Transcription factor bHLH162</fullName>
    </submittedName>
</protein>
<evidence type="ECO:0000256" key="4">
    <source>
        <dbReference type="ARBA" id="ARBA00023242"/>
    </source>
</evidence>
<dbReference type="Gene3D" id="4.10.280.10">
    <property type="entry name" value="Helix-loop-helix DNA-binding domain"/>
    <property type="match status" value="1"/>
</dbReference>
<dbReference type="PANTHER" id="PTHR13935:SF90">
    <property type="entry name" value="TRANSCRIPTION FACTOR BHLH162"/>
    <property type="match status" value="1"/>
</dbReference>
<organism evidence="8 9">
    <name type="scientific">Mucuna pruriens</name>
    <name type="common">Velvet bean</name>
    <name type="synonym">Dolichos pruriens</name>
    <dbReference type="NCBI Taxonomy" id="157652"/>
    <lineage>
        <taxon>Eukaryota</taxon>
        <taxon>Viridiplantae</taxon>
        <taxon>Streptophyta</taxon>
        <taxon>Embryophyta</taxon>
        <taxon>Tracheophyta</taxon>
        <taxon>Spermatophyta</taxon>
        <taxon>Magnoliopsida</taxon>
        <taxon>eudicotyledons</taxon>
        <taxon>Gunneridae</taxon>
        <taxon>Pentapetalae</taxon>
        <taxon>rosids</taxon>
        <taxon>fabids</taxon>
        <taxon>Fabales</taxon>
        <taxon>Fabaceae</taxon>
        <taxon>Papilionoideae</taxon>
        <taxon>50 kb inversion clade</taxon>
        <taxon>NPAAA clade</taxon>
        <taxon>indigoferoid/millettioid clade</taxon>
        <taxon>Phaseoleae</taxon>
        <taxon>Mucuna</taxon>
    </lineage>
</organism>
<dbReference type="SUPFAM" id="SSF47459">
    <property type="entry name" value="HLH, helix-loop-helix DNA-binding domain"/>
    <property type="match status" value="1"/>
</dbReference>
<dbReference type="GO" id="GO:0000977">
    <property type="term" value="F:RNA polymerase II transcription regulatory region sequence-specific DNA binding"/>
    <property type="evidence" value="ECO:0007669"/>
    <property type="project" value="TreeGrafter"/>
</dbReference>
<dbReference type="PANTHER" id="PTHR13935">
    <property type="entry name" value="ACHAETE-SCUTE TRANSCRIPTION FACTOR-RELATED"/>
    <property type="match status" value="1"/>
</dbReference>
<dbReference type="EMBL" id="QJKJ01014618">
    <property type="protein sequence ID" value="RDX63985.1"/>
    <property type="molecule type" value="Genomic_DNA"/>
</dbReference>
<keyword evidence="4" id="KW-0539">Nucleus</keyword>
<evidence type="ECO:0000256" key="3">
    <source>
        <dbReference type="ARBA" id="ARBA00023163"/>
    </source>
</evidence>
<evidence type="ECO:0000256" key="2">
    <source>
        <dbReference type="ARBA" id="ARBA00023015"/>
    </source>
</evidence>
<dbReference type="InterPro" id="IPR011598">
    <property type="entry name" value="bHLH_dom"/>
</dbReference>
<dbReference type="AlphaFoldDB" id="A0A371ED75"/>
<keyword evidence="2" id="KW-0805">Transcription regulation</keyword>
<dbReference type="FunFam" id="4.10.280.10:FF:000103">
    <property type="entry name" value="Transcription factor bHLH162"/>
    <property type="match status" value="1"/>
</dbReference>
<keyword evidence="5" id="KW-0175">Coiled coil</keyword>
<dbReference type="Proteomes" id="UP000257109">
    <property type="component" value="Unassembled WGS sequence"/>
</dbReference>
<evidence type="ECO:0000256" key="1">
    <source>
        <dbReference type="ARBA" id="ARBA00004123"/>
    </source>
</evidence>
<evidence type="ECO:0000259" key="7">
    <source>
        <dbReference type="PROSITE" id="PS50888"/>
    </source>
</evidence>
<reference evidence="8" key="1">
    <citation type="submission" date="2018-05" db="EMBL/GenBank/DDBJ databases">
        <title>Draft genome of Mucuna pruriens seed.</title>
        <authorList>
            <person name="Nnadi N.E."/>
            <person name="Vos R."/>
            <person name="Hasami M.H."/>
            <person name="Devisetty U.K."/>
            <person name="Aguiy J.C."/>
        </authorList>
    </citation>
    <scope>NUCLEOTIDE SEQUENCE [LARGE SCALE GENOMIC DNA]</scope>
    <source>
        <strain evidence="8">JCA_2017</strain>
    </source>
</reference>